<dbReference type="InterPro" id="IPR001492">
    <property type="entry name" value="Flagellin"/>
</dbReference>
<evidence type="ECO:0000313" key="8">
    <source>
        <dbReference type="EMBL" id="ROR23687.1"/>
    </source>
</evidence>
<evidence type="ECO:0000256" key="2">
    <source>
        <dbReference type="ARBA" id="ARBA00020110"/>
    </source>
</evidence>
<organism evidence="8 9">
    <name type="scientific">Mobilisporobacter senegalensis</name>
    <dbReference type="NCBI Taxonomy" id="1329262"/>
    <lineage>
        <taxon>Bacteria</taxon>
        <taxon>Bacillati</taxon>
        <taxon>Bacillota</taxon>
        <taxon>Clostridia</taxon>
        <taxon>Lachnospirales</taxon>
        <taxon>Lachnospiraceae</taxon>
        <taxon>Mobilisporobacter</taxon>
    </lineage>
</organism>
<evidence type="ECO:0000256" key="4">
    <source>
        <dbReference type="RuleBase" id="RU362073"/>
    </source>
</evidence>
<dbReference type="GO" id="GO:0005198">
    <property type="term" value="F:structural molecule activity"/>
    <property type="evidence" value="ECO:0007669"/>
    <property type="project" value="UniProtKB-UniRule"/>
</dbReference>
<dbReference type="Gene3D" id="6.10.10.10">
    <property type="entry name" value="Flagellar export chaperone, C-terminal domain"/>
    <property type="match status" value="1"/>
</dbReference>
<keyword evidence="8" id="KW-0282">Flagellum</keyword>
<dbReference type="PANTHER" id="PTHR42792:SF2">
    <property type="entry name" value="FLAGELLIN"/>
    <property type="match status" value="1"/>
</dbReference>
<keyword evidence="9" id="KW-1185">Reference proteome</keyword>
<feature type="domain" description="Flagellin N-terminal" evidence="6">
    <location>
        <begin position="3"/>
        <end position="139"/>
    </location>
</feature>
<evidence type="ECO:0000256" key="3">
    <source>
        <dbReference type="ARBA" id="ARBA00023143"/>
    </source>
</evidence>
<dbReference type="AlphaFoldDB" id="A0A3N1XFU8"/>
<dbReference type="RefSeq" id="WP_123610681.1">
    <property type="nucleotide sequence ID" value="NZ_RJVG01000013.1"/>
</dbReference>
<dbReference type="PRINTS" id="PR00207">
    <property type="entry name" value="FLAGELLIN"/>
</dbReference>
<evidence type="ECO:0000313" key="9">
    <source>
        <dbReference type="Proteomes" id="UP000273083"/>
    </source>
</evidence>
<comment type="function">
    <text evidence="4">Flagellin is the subunit protein which polymerizes to form the filaments of bacterial flagella.</text>
</comment>
<dbReference type="Gene3D" id="1.20.1330.10">
    <property type="entry name" value="f41 fragment of flagellin, N-terminal domain"/>
    <property type="match status" value="2"/>
</dbReference>
<dbReference type="GO" id="GO:0009288">
    <property type="term" value="C:bacterial-type flagellum"/>
    <property type="evidence" value="ECO:0007669"/>
    <property type="project" value="UniProtKB-SubCell"/>
</dbReference>
<dbReference type="GO" id="GO:0005576">
    <property type="term" value="C:extracellular region"/>
    <property type="evidence" value="ECO:0007669"/>
    <property type="project" value="UniProtKB-SubCell"/>
</dbReference>
<keyword evidence="8" id="KW-0966">Cell projection</keyword>
<dbReference type="Proteomes" id="UP000273083">
    <property type="component" value="Unassembled WGS sequence"/>
</dbReference>
<evidence type="ECO:0000256" key="5">
    <source>
        <dbReference type="SAM" id="Coils"/>
    </source>
</evidence>
<name>A0A3N1XFU8_9FIRM</name>
<sequence>MRINHNISAIKANSILGRNENALEKSLERLSSGLRINRAADDAAGMAISQKMKTQIAGLDQASRNASDGISVIQTAEGALSEVQAMLQRMRELSVQAANGTNTLEDRKAIQEEITNLNAEIQRISDTTEFNTKTLLNGNIDRKSYSSENNIKLISLSDAVGVKDYEITVTQDARQAVIVGNTVTMTATETITAADAGTISINGQEIEIEVGDTLETIYKKLRDLGDSLNVAVFGSDTTKLSPDDINYSSERAGYNATSVLTNNSLVFVSEEYGSDQTLEIRCEKLGLAAKLGLTMGGAKATGVDAKAVCGNNFSPTATVSAKGNVITVTDRGGFEMKYEINDGTAKTAFFDSEITNSTDASTIAGMVVITKVSEQAVINGTSVTMSATDKIAAGQAGTITINGETVTIAVDDTLEDIINKLTALEGTLTGDDAIKVEFKDNMFKISSVEYGDDIEIDFECDNPALAALLGVPEDVNVKGVEGEADYSDGYILKPGESITVDGDTITIVNADGTFVISDKGTKATISVLKAGPMELQIGANEGQTMVVTIPEVTPKTLGIDKINLSTEEGAQEAITAVSKAVDTVSAIRAKLGAYQNRLEHSIANLDVGSENMTEALSRIEDVDMAEEMANYTQLQVLTQAGTAMLAQANERPQNVLTLLQG</sequence>
<protein>
    <recommendedName>
        <fullName evidence="2 4">Flagellin</fullName>
    </recommendedName>
</protein>
<evidence type="ECO:0000256" key="1">
    <source>
        <dbReference type="ARBA" id="ARBA00005709"/>
    </source>
</evidence>
<evidence type="ECO:0000259" key="7">
    <source>
        <dbReference type="Pfam" id="PF00700"/>
    </source>
</evidence>
<feature type="domain" description="Flagellin C-terminal" evidence="7">
    <location>
        <begin position="574"/>
        <end position="659"/>
    </location>
</feature>
<dbReference type="SUPFAM" id="SSF64518">
    <property type="entry name" value="Phase 1 flagellin"/>
    <property type="match status" value="1"/>
</dbReference>
<comment type="caution">
    <text evidence="8">The sequence shown here is derived from an EMBL/GenBank/DDBJ whole genome shotgun (WGS) entry which is preliminary data.</text>
</comment>
<keyword evidence="5" id="KW-0175">Coiled coil</keyword>
<comment type="similarity">
    <text evidence="1 4">Belongs to the bacterial flagellin family.</text>
</comment>
<dbReference type="EMBL" id="RJVG01000013">
    <property type="protein sequence ID" value="ROR23687.1"/>
    <property type="molecule type" value="Genomic_DNA"/>
</dbReference>
<keyword evidence="8" id="KW-0969">Cilium</keyword>
<accession>A0A3N1XFU8</accession>
<comment type="subcellular location">
    <subcellularLocation>
        <location evidence="4">Secreted</location>
    </subcellularLocation>
    <subcellularLocation>
        <location evidence="4">Bacterial flagellum</location>
    </subcellularLocation>
</comment>
<evidence type="ECO:0000259" key="6">
    <source>
        <dbReference type="Pfam" id="PF00669"/>
    </source>
</evidence>
<dbReference type="InterPro" id="IPR042187">
    <property type="entry name" value="Flagellin_C_sub2"/>
</dbReference>
<dbReference type="Pfam" id="PF00700">
    <property type="entry name" value="Flagellin_C"/>
    <property type="match status" value="1"/>
</dbReference>
<reference evidence="8 9" key="1">
    <citation type="submission" date="2018-11" db="EMBL/GenBank/DDBJ databases">
        <title>Genomic Encyclopedia of Type Strains, Phase IV (KMG-IV): sequencing the most valuable type-strain genomes for metagenomic binning, comparative biology and taxonomic classification.</title>
        <authorList>
            <person name="Goeker M."/>
        </authorList>
    </citation>
    <scope>NUCLEOTIDE SEQUENCE [LARGE SCALE GENOMIC DNA]</scope>
    <source>
        <strain evidence="8 9">DSM 26537</strain>
    </source>
</reference>
<gene>
    <name evidence="8" type="ORF">EDD66_11382</name>
</gene>
<dbReference type="InterPro" id="IPR046358">
    <property type="entry name" value="Flagellin_C"/>
</dbReference>
<feature type="coiled-coil region" evidence="5">
    <location>
        <begin position="73"/>
        <end position="127"/>
    </location>
</feature>
<dbReference type="OrthoDB" id="9796789at2"/>
<dbReference type="PANTHER" id="PTHR42792">
    <property type="entry name" value="FLAGELLIN"/>
    <property type="match status" value="1"/>
</dbReference>
<dbReference type="Pfam" id="PF00669">
    <property type="entry name" value="Flagellin_N"/>
    <property type="match status" value="1"/>
</dbReference>
<keyword evidence="4" id="KW-0964">Secreted</keyword>
<dbReference type="InterPro" id="IPR001029">
    <property type="entry name" value="Flagellin_N"/>
</dbReference>
<proteinExistence type="inferred from homology"/>
<keyword evidence="3 4" id="KW-0975">Bacterial flagellum</keyword>